<evidence type="ECO:0000313" key="7">
    <source>
        <dbReference type="EMBL" id="KRM55198.1"/>
    </source>
</evidence>
<name>A0A0R1ZJS1_9LACO</name>
<sequence length="345" mass="39523">MSRKNKIAAFIMLLLGVGIFAWELRNTNIRHLVHQFNQINWWWILVGMLMMFGSWLVETVIVQVFLKQEHEQLLFREAVRVPLVEQLFNAITPFSTGGQPAQLFALMQSGIEGGRASSVLLMKFVVYQFMVLVNFILTIAVGFHYIADQLGPLKWFIIFGMVIHVTVIAGLLLVMYRYGFTKRLVAIAMVPVGWILGQKRRHEIGARAEEKIDTFYQESLHLKREKKKVIRASILTLVQLLMYYSVPYFVLLALHVQHVDFLRVLVMHVMIVMIVSLFPIPGGSGGAEYSFSQIFSTFMPHPAQLVLAMLLWRLLTYYLGMICGVVAVGFQPHHGKQLKDKKQIS</sequence>
<dbReference type="EC" id="2.3.2.3" evidence="6"/>
<evidence type="ECO:0000313" key="8">
    <source>
        <dbReference type="Proteomes" id="UP000051679"/>
    </source>
</evidence>
<evidence type="ECO:0000256" key="6">
    <source>
        <dbReference type="RuleBase" id="RU363042"/>
    </source>
</evidence>
<dbReference type="AlphaFoldDB" id="A0A0R1ZJS1"/>
<keyword evidence="8" id="KW-1185">Reference proteome</keyword>
<feature type="transmembrane region" description="Helical" evidence="6">
    <location>
        <begin position="232"/>
        <end position="255"/>
    </location>
</feature>
<comment type="caution">
    <text evidence="7">The sequence shown here is derived from an EMBL/GenBank/DDBJ whole genome shotgun (WGS) entry which is preliminary data.</text>
</comment>
<feature type="transmembrane region" description="Helical" evidence="6">
    <location>
        <begin position="261"/>
        <end position="284"/>
    </location>
</feature>
<dbReference type="PATRIC" id="fig|1291052.5.peg.1677"/>
<dbReference type="InterPro" id="IPR022791">
    <property type="entry name" value="L-PG_synthase/AglD"/>
</dbReference>
<keyword evidence="6" id="KW-0046">Antibiotic resistance</keyword>
<feature type="transmembrane region" description="Helical" evidence="6">
    <location>
        <begin position="305"/>
        <end position="330"/>
    </location>
</feature>
<dbReference type="GO" id="GO:0046677">
    <property type="term" value="P:response to antibiotic"/>
    <property type="evidence" value="ECO:0007669"/>
    <property type="project" value="UniProtKB-KW"/>
</dbReference>
<proteinExistence type="inferred from homology"/>
<dbReference type="GO" id="GO:0006629">
    <property type="term" value="P:lipid metabolic process"/>
    <property type="evidence" value="ECO:0007669"/>
    <property type="project" value="UniProtKB-KW"/>
</dbReference>
<keyword evidence="5 6" id="KW-0472">Membrane</keyword>
<dbReference type="RefSeq" id="WP_054677979.1">
    <property type="nucleotide sequence ID" value="NZ_AYYO01000030.1"/>
</dbReference>
<dbReference type="PANTHER" id="PTHR37693">
    <property type="entry name" value="PHOSPHATIDYLGLYCEROL LYSYLTRANSFERASE"/>
    <property type="match status" value="1"/>
</dbReference>
<accession>A0A0R1ZJS1</accession>
<evidence type="ECO:0000256" key="4">
    <source>
        <dbReference type="ARBA" id="ARBA00022989"/>
    </source>
</evidence>
<dbReference type="GO" id="GO:0005886">
    <property type="term" value="C:plasma membrane"/>
    <property type="evidence" value="ECO:0007669"/>
    <property type="project" value="UniProtKB-SubCell"/>
</dbReference>
<keyword evidence="6" id="KW-0808">Transferase</keyword>
<dbReference type="NCBIfam" id="TIGR00374">
    <property type="entry name" value="flippase-like domain"/>
    <property type="match status" value="1"/>
</dbReference>
<gene>
    <name evidence="6" type="primary">mprF</name>
    <name evidence="7" type="ORF">FC18_GL001648</name>
</gene>
<evidence type="ECO:0000256" key="5">
    <source>
        <dbReference type="ARBA" id="ARBA00023136"/>
    </source>
</evidence>
<dbReference type="OrthoDB" id="9810654at2"/>
<keyword evidence="2" id="KW-1003">Cell membrane</keyword>
<comment type="function">
    <text evidence="6">Catalyzes the transfer of a lysyl group from L-lysyl-tRNA(Lys) to membrane-bound phosphatidylglycerol (PG), which produces lysylphosphatidylglycerol (LPG), a major component of the bacterial membrane with a positive net charge. LPG synthesis contributes to bacterial virulence as it is involved in the resistance mechanism against cationic antimicrobial peptides (CAMP) produces by the host's immune system (defensins, cathelicidins) and by the competing microorganisms.</text>
</comment>
<reference evidence="7 8" key="1">
    <citation type="journal article" date="2015" name="Genome Announc.">
        <title>Expanding the biotechnology potential of lactobacilli through comparative genomics of 213 strains and associated genera.</title>
        <authorList>
            <person name="Sun Z."/>
            <person name="Harris H.M."/>
            <person name="McCann A."/>
            <person name="Guo C."/>
            <person name="Argimon S."/>
            <person name="Zhang W."/>
            <person name="Yang X."/>
            <person name="Jeffery I.B."/>
            <person name="Cooney J.C."/>
            <person name="Kagawa T.F."/>
            <person name="Liu W."/>
            <person name="Song Y."/>
            <person name="Salvetti E."/>
            <person name="Wrobel A."/>
            <person name="Rasinkangas P."/>
            <person name="Parkhill J."/>
            <person name="Rea M.C."/>
            <person name="O'Sullivan O."/>
            <person name="Ritari J."/>
            <person name="Douillard F.P."/>
            <person name="Paul Ross R."/>
            <person name="Yang R."/>
            <person name="Briner A.E."/>
            <person name="Felis G.E."/>
            <person name="de Vos W.M."/>
            <person name="Barrangou R."/>
            <person name="Klaenhammer T.R."/>
            <person name="Caufield P.W."/>
            <person name="Cui Y."/>
            <person name="Zhang H."/>
            <person name="O'Toole P.W."/>
        </authorList>
    </citation>
    <scope>NUCLEOTIDE SEQUENCE [LARGE SCALE GENOMIC DNA]</scope>
    <source>
        <strain evidence="7 8">DSM 20505</strain>
    </source>
</reference>
<dbReference type="Proteomes" id="UP000051679">
    <property type="component" value="Unassembled WGS sequence"/>
</dbReference>
<protein>
    <recommendedName>
        <fullName evidence="6">Phosphatidylglycerol lysyltransferase</fullName>
        <ecNumber evidence="6">2.3.2.3</ecNumber>
    </recommendedName>
    <alternativeName>
        <fullName evidence="6">Lysylphosphatidylglycerol synthase</fullName>
    </alternativeName>
</protein>
<keyword evidence="6" id="KW-0443">Lipid metabolism</keyword>
<dbReference type="STRING" id="1291052.FC18_GL001648"/>
<dbReference type="GO" id="GO:0050071">
    <property type="term" value="F:phosphatidylglycerol lysyltransferase activity"/>
    <property type="evidence" value="ECO:0007669"/>
    <property type="project" value="UniProtKB-EC"/>
</dbReference>
<keyword evidence="4 6" id="KW-1133">Transmembrane helix</keyword>
<comment type="subcellular location">
    <subcellularLocation>
        <location evidence="1 6">Cell membrane</location>
        <topology evidence="1 6">Multi-pass membrane protein</topology>
    </subcellularLocation>
</comment>
<evidence type="ECO:0000256" key="2">
    <source>
        <dbReference type="ARBA" id="ARBA00022475"/>
    </source>
</evidence>
<dbReference type="EMBL" id="AYYO01000030">
    <property type="protein sequence ID" value="KRM55198.1"/>
    <property type="molecule type" value="Genomic_DNA"/>
</dbReference>
<keyword evidence="3 6" id="KW-0812">Transmembrane</keyword>
<evidence type="ECO:0000256" key="3">
    <source>
        <dbReference type="ARBA" id="ARBA00022692"/>
    </source>
</evidence>
<evidence type="ECO:0000256" key="1">
    <source>
        <dbReference type="ARBA" id="ARBA00004651"/>
    </source>
</evidence>
<feature type="transmembrane region" description="Helical" evidence="6">
    <location>
        <begin position="41"/>
        <end position="66"/>
    </location>
</feature>
<dbReference type="PANTHER" id="PTHR37693:SF1">
    <property type="entry name" value="INTEGRAL MEMBRANE PROTEIN"/>
    <property type="match status" value="1"/>
</dbReference>
<organism evidence="7 8">
    <name type="scientific">Lacticaseibacillus sharpeae JCM 1186 = DSM 20505</name>
    <dbReference type="NCBI Taxonomy" id="1291052"/>
    <lineage>
        <taxon>Bacteria</taxon>
        <taxon>Bacillati</taxon>
        <taxon>Bacillota</taxon>
        <taxon>Bacilli</taxon>
        <taxon>Lactobacillales</taxon>
        <taxon>Lactobacillaceae</taxon>
        <taxon>Lacticaseibacillus</taxon>
    </lineage>
</organism>
<comment type="similarity">
    <text evidence="6">Belongs to the LPG synthase family.</text>
</comment>
<feature type="transmembrane region" description="Helical" evidence="6">
    <location>
        <begin position="153"/>
        <end position="174"/>
    </location>
</feature>
<feature type="transmembrane region" description="Helical" evidence="6">
    <location>
        <begin position="124"/>
        <end position="147"/>
    </location>
</feature>
<comment type="catalytic activity">
    <reaction evidence="6">
        <text>L-lysyl-tRNA(Lys) + a 1,2-diacyl-sn-glycero-3-phospho-(1'-sn-glycerol) = a 1,2-diacyl-sn-glycero-3-phospho-1'-(3'-O-L-lysyl)-sn-glycerol + tRNA(Lys)</text>
        <dbReference type="Rhea" id="RHEA:10668"/>
        <dbReference type="Rhea" id="RHEA-COMP:9696"/>
        <dbReference type="Rhea" id="RHEA-COMP:9697"/>
        <dbReference type="ChEBI" id="CHEBI:64716"/>
        <dbReference type="ChEBI" id="CHEBI:75792"/>
        <dbReference type="ChEBI" id="CHEBI:78442"/>
        <dbReference type="ChEBI" id="CHEBI:78529"/>
        <dbReference type="EC" id="2.3.2.3"/>
    </reaction>
</comment>
<dbReference type="Pfam" id="PF03706">
    <property type="entry name" value="LPG_synthase_TM"/>
    <property type="match status" value="1"/>
</dbReference>